<dbReference type="RefSeq" id="WP_011285313.1">
    <property type="nucleotide sequence ID" value="NZ_AP023388.1"/>
</dbReference>
<reference evidence="1 2" key="1">
    <citation type="submission" date="2019-05" db="EMBL/GenBank/DDBJ databases">
        <title>Novel genomic isolates of S.pyogenes and S.dysgalactiae subsp. equisimilis associated to necrotising fasciitis (NSTI).</title>
        <authorList>
            <person name="Barrantes I."/>
        </authorList>
    </citation>
    <scope>NUCLEOTIDE SEQUENCE [LARGE SCALE GENOMIC DNA]</scope>
    <source>
        <strain evidence="1 2">SPY6028</strain>
    </source>
</reference>
<accession>A0A660A1I7</accession>
<gene>
    <name evidence="1" type="ORF">FGO82_11020</name>
</gene>
<dbReference type="Proteomes" id="UP000316580">
    <property type="component" value="Unassembled WGS sequence"/>
</dbReference>
<protein>
    <submittedName>
        <fullName evidence="1">Phage resistance protein</fullName>
    </submittedName>
</protein>
<name>A0A660A1I7_STRPY</name>
<sequence>MSIKENIDKLVSMEWTESIFGQSKMKADYKRQLSKVIELDTLSNIHHNGETYAVSNQEVMYLSESKGRTHKFISGNVKTKSKGKGRDSQKYLVVSFDHQFPPFAKLVVDYLLGRFTFFNNKLYDVNNRQAQVLDDFTIQSLYGFKKDNPFILEILEGIHQTLNIRPAKQLEAYKISGRDFIIDLKEHRLYRTNPSSDSSFFKFYDVDYHTAIGSKKKVGKFLDYVIADHDSLHNATLQAYYIAQVACGLKSKQNFFISKSGVRTGKGLRHIGLSGIFNKIDVELDLLIKGGFEASNAWGAFAGGEMALATEQGDIVGDKMERVLKIIATEKTHMARSIGGNLGTVNLTSVLCIDTNRTVALSDEMNGRAVLIQYQNRPEGETDLEREKAFEEYWQTFTEMDKSPKIEGVIGFLLVSLDYFRKNDMKFDWRAVEVVNDDDLDDFQVYLINHLSEKDFVERDSYVRELYNSTYGKNNNQAGQRMRTIGVKSYRKQTTGGRKIPGYKVDNIKRFNKFSGGEKENTNIFDMFEKLNQPLPP</sequence>
<organism evidence="1 2">
    <name type="scientific">Streptococcus pyogenes</name>
    <dbReference type="NCBI Taxonomy" id="1314"/>
    <lineage>
        <taxon>Bacteria</taxon>
        <taxon>Bacillati</taxon>
        <taxon>Bacillota</taxon>
        <taxon>Bacilli</taxon>
        <taxon>Lactobacillales</taxon>
        <taxon>Streptococcaceae</taxon>
        <taxon>Streptococcus</taxon>
    </lineage>
</organism>
<dbReference type="EMBL" id="VCID01000545">
    <property type="protein sequence ID" value="TNY45752.1"/>
    <property type="molecule type" value="Genomic_DNA"/>
</dbReference>
<evidence type="ECO:0000313" key="1">
    <source>
        <dbReference type="EMBL" id="TNY45752.1"/>
    </source>
</evidence>
<dbReference type="OMA" id="EMDIAHE"/>
<dbReference type="AlphaFoldDB" id="A0A660A1I7"/>
<evidence type="ECO:0000313" key="2">
    <source>
        <dbReference type="Proteomes" id="UP000316580"/>
    </source>
</evidence>
<comment type="caution">
    <text evidence="1">The sequence shown here is derived from an EMBL/GenBank/DDBJ whole genome shotgun (WGS) entry which is preliminary data.</text>
</comment>
<proteinExistence type="predicted"/>